<name>A0A9J7BU48_9BACT</name>
<organism evidence="2 3">
    <name type="scientific">Occallatibacter riparius</name>
    <dbReference type="NCBI Taxonomy" id="1002689"/>
    <lineage>
        <taxon>Bacteria</taxon>
        <taxon>Pseudomonadati</taxon>
        <taxon>Acidobacteriota</taxon>
        <taxon>Terriglobia</taxon>
        <taxon>Terriglobales</taxon>
        <taxon>Acidobacteriaceae</taxon>
        <taxon>Occallatibacter</taxon>
    </lineage>
</organism>
<keyword evidence="3" id="KW-1185">Reference proteome</keyword>
<evidence type="ECO:0000256" key="1">
    <source>
        <dbReference type="SAM" id="MobiDB-lite"/>
    </source>
</evidence>
<dbReference type="EMBL" id="CP093313">
    <property type="protein sequence ID" value="UWZ85266.1"/>
    <property type="molecule type" value="Genomic_DNA"/>
</dbReference>
<sequence length="323" mass="35814">MAATLAIDESTDLTALTFRALRDTFFDKNGKAVSYALADKKYVQGDPFDEFVREEVRKRVPKCVEVSKSVDKNGKLKPLTSPDLLVFAPSLCDGVSRASLCNDLSRIVGLEVKKFEVEDHETKKRIRKPPRGSGMDFNSTPPCGTITVYDLTEHPFQVRGFYLFVTQSQIGENQYKIINLLLCDGNLLNEDFEFYSSIVGTRSKKIGLGTYGDGLDRVRPMLVFPNPLRVAELITKPTLVTTASGLEAGGLSFVGRLHRTVVRAPAAEASSTQVNSRIFNCYRTKEDTGSEPPFTLADPFNRAKSSEKTAPRGRFKVNVRLAD</sequence>
<evidence type="ECO:0000313" key="3">
    <source>
        <dbReference type="Proteomes" id="UP001059380"/>
    </source>
</evidence>
<feature type="region of interest" description="Disordered" evidence="1">
    <location>
        <begin position="287"/>
        <end position="311"/>
    </location>
</feature>
<dbReference type="AlphaFoldDB" id="A0A9J7BU48"/>
<dbReference type="Proteomes" id="UP001059380">
    <property type="component" value="Chromosome"/>
</dbReference>
<protein>
    <submittedName>
        <fullName evidence="2">Uncharacterized protein</fullName>
    </submittedName>
</protein>
<evidence type="ECO:0000313" key="2">
    <source>
        <dbReference type="EMBL" id="UWZ85266.1"/>
    </source>
</evidence>
<dbReference type="KEGG" id="orp:MOP44_04825"/>
<reference evidence="2" key="1">
    <citation type="submission" date="2021-04" db="EMBL/GenBank/DDBJ databases">
        <title>Phylogenetic analysis of Acidobacteriaceae.</title>
        <authorList>
            <person name="Qiu L."/>
            <person name="Zhang Q."/>
        </authorList>
    </citation>
    <scope>NUCLEOTIDE SEQUENCE</scope>
    <source>
        <strain evidence="2">DSM 25168</strain>
    </source>
</reference>
<accession>A0A9J7BU48</accession>
<proteinExistence type="predicted"/>
<gene>
    <name evidence="2" type="ORF">MOP44_04825</name>
</gene>
<dbReference type="RefSeq" id="WP_260794784.1">
    <property type="nucleotide sequence ID" value="NZ_CP093313.1"/>
</dbReference>